<comment type="caution">
    <text evidence="1">The sequence shown here is derived from an EMBL/GenBank/DDBJ whole genome shotgun (WGS) entry which is preliminary data.</text>
</comment>
<evidence type="ECO:0000313" key="2">
    <source>
        <dbReference type="Proteomes" id="UP000177309"/>
    </source>
</evidence>
<dbReference type="EMBL" id="MEUI01000014">
    <property type="protein sequence ID" value="OGC34566.1"/>
    <property type="molecule type" value="Genomic_DNA"/>
</dbReference>
<gene>
    <name evidence="1" type="ORF">A2462_04455</name>
</gene>
<organism evidence="1 2">
    <name type="scientific">candidate division WOR-1 bacterium RIFOXYC2_FULL_41_25</name>
    <dbReference type="NCBI Taxonomy" id="1802586"/>
    <lineage>
        <taxon>Bacteria</taxon>
        <taxon>Bacillati</taxon>
        <taxon>Saganbacteria</taxon>
    </lineage>
</organism>
<protein>
    <submittedName>
        <fullName evidence="1">Uncharacterized protein</fullName>
    </submittedName>
</protein>
<accession>A0A1F4TPI2</accession>
<evidence type="ECO:0000313" key="1">
    <source>
        <dbReference type="EMBL" id="OGC34566.1"/>
    </source>
</evidence>
<reference evidence="1 2" key="1">
    <citation type="journal article" date="2016" name="Nat. Commun.">
        <title>Thousands of microbial genomes shed light on interconnected biogeochemical processes in an aquifer system.</title>
        <authorList>
            <person name="Anantharaman K."/>
            <person name="Brown C.T."/>
            <person name="Hug L.A."/>
            <person name="Sharon I."/>
            <person name="Castelle C.J."/>
            <person name="Probst A.J."/>
            <person name="Thomas B.C."/>
            <person name="Singh A."/>
            <person name="Wilkins M.J."/>
            <person name="Karaoz U."/>
            <person name="Brodie E.L."/>
            <person name="Williams K.H."/>
            <person name="Hubbard S.S."/>
            <person name="Banfield J.F."/>
        </authorList>
    </citation>
    <scope>NUCLEOTIDE SEQUENCE [LARGE SCALE GENOMIC DNA]</scope>
</reference>
<name>A0A1F4TPI2_UNCSA</name>
<dbReference type="Proteomes" id="UP000177309">
    <property type="component" value="Unassembled WGS sequence"/>
</dbReference>
<proteinExistence type="predicted"/>
<sequence length="1407" mass="157596">MSSSDGQGLPIVSPPVQPTECLSSDHPKYLLQVLSEYIAEVRDYNSITSFNLGFVDQRSNQMTRPLGFMSLWLLLIWWEKDCQPLKENDLKGLLPDGQYKETIDNLIKAGWLQEVAGGLTPKLGHWQENPKRFCQLIVINLRFFLTASRQNDPGCKEDPVAFFLSMVEMDKELLSQCADQEKILVAKENLNNPWEKALMAFSIERKFYIFTFLSNLAQNIFEALGSLKEGSDIPLRSTRFPENTLFHKIFYSHDALSFRDKKEQFANASDQEMLRLNNLASFYDVPWRIAKVIAKGRAKPVFAGVSIGQIAGQPYIFIKNLFNFTPEQGSSFDISGSGGAPVIFLTASDSRDVSMAVFDQEMPCASIFSQVINRLLSNDVFLRIIEEKWDTLIFSKVLSEPTEPGQQRLLSMIKFFAPDGQLTDKESFLAFLFYMLVNPAFLGCDFVFGFVLPLFLNCIKNIDFANNTFSLNTENITALAEKLSQEREGQTQRPTNPSPPALVKALLPDLINCGLLDISVIQDTLQYHLSRELEDFVLLDKLPFGQPDFDQSSKEILVDYFVERGFLEKNGAGAVRLSAQKRQEVNASIRQQLIEIISPLPDNTGTTLSRNPQERTRIAEINPQLRGQSFAFKLRLDPAAISRFSQAGEVMPLAIPGFSSLVLLPSAKAARLKDAKTMLILGNGKRVRFYLFNDETRKLTLLSRVTEADFFNKESTPEMSFSSIPCLGKVNVLGATASEQQALAPLAKILADFNVQAFEVRDSLAFDCQWEGNTLVLRPTVLADLSQVDVLLLACNLLLARENEANKKIKIILQLFKTETRPELIKEMEAVVKELPEENLFRHYPGQMSAVIRLLHDFKDVKGRAPADLKRLLLERLLVFSQETRSSDFCSYTGQGTSNSIKLEQWPEQKTRFIGLGVAMVAESQVGLGSQGVDFFCSNPAKGHLLLYVYFRDREGKIIEKLYTLAGQPYEQHLMWERDLAVIEQTHGVDLGFIRKQGLTEVEKFLPATQTVLACLGSEKFLKDTCVLTSLWQLCSVAQGADLPLVRQALLENLVPAFINSNEAEVQKLLGQILLQLGLVDREFESVADWADYINQVVRPGLQVLSGQLADSDDVLYNWLSAIEGRLQAAEQAQIKAGQTLLGEVFYRNVPDLRALDPQTLLNLALYFKARQAVGDDPQFTGTITEVLPKEKIVDPRERALPVTASPADRLSGTLGKVRNLFDTALNGAGLGVQNALQAAINAVSSYPHQEVFLPLTILTSLLAQFDSNNPKKDVTAVRDITPQDPHTGEKIRSVHVAGFSWNNDSVKYYVRLVARRHATFFGQARISVTVFADQDQQKELAAFRIDLEKRGATIDLGGLFIAEALSVRASGYHFASFLPRALSDPDTFSKFIQDLQQRLWAKLDVK</sequence>